<dbReference type="PANTHER" id="PTHR32208:SF21">
    <property type="entry name" value="LOW QUALITY PROTEIN: ALDEHYDE OXIDASE GLOX-LIKE"/>
    <property type="match status" value="1"/>
</dbReference>
<dbReference type="SUPFAM" id="SSF50965">
    <property type="entry name" value="Galactose oxidase, central domain"/>
    <property type="match status" value="1"/>
</dbReference>
<gene>
    <name evidence="6" type="ORF">EXIGLDRAFT_716498</name>
</gene>
<sequence>MFLGNDDKVYILDKAENNPTQINGHPAWGSVWDIPTMQATAVEITSNAFCAAGAILPNNSFVTFGGNKAVKPDNTQTTGVSDWDDTTNPLSVAPVYNDIDGRRAIRIVSPEGCTGDVNTWGPDCQWFDDPSTLHLAKERWYATAESLGDGTVLLIGGMIFGGYINRFRLHDDPVTQHRQAENTLEFYPARADTATPPVSQFLVNAGGLNTYAHAFLLKSGKMFMQANISTITLDTDTLEETPLPDMPEGIIRVYPASAGVAMLPLTPENNYNPTILFCGGTNAFTDEEWGDYHSPHVNSWERRASADCRRITPEPEDGSAVEYVKDDDMIDPRTMGQFIIMPDGKLLMVNGGRNGTAGYTTDTPTIPSIAQMPFGMSLATEECLKPAIYDPSAPAGSRWTDEGLGESKIPRLYHSSAILLPDGSVMIAGSNPGADRVDPGVYPYPTTYDAEIFYPPYFANISSRPVVDTAATPIPKTLTYGGAFFNLTLENKYKSPNDAAERAKVVLLRSGFTTHGMNMGQRMMQLNSTYSVGDDGKVTLSVSPPPPNSNLLTPGPALFFVVVDGVPSVGTHVRVGNGVMGKQPTTAVVALPVSRQNEKFAAAGSNNSVNGSTEEGGSKKTITYAVIAAVVVVALIALGVGLYCCRRRKAAKAVTSAPPMMAASSSSKMGGYDAERNMSQYSSAAPSMPYGGSEVNLPPQQPHDYERYGAPVPVNGGAVPMQRAYSPPQQQQQQQYYSPPHSPRQSPPPQRTYSPPQQQYYQGGQGQYGNGHAY</sequence>
<dbReference type="InterPro" id="IPR037293">
    <property type="entry name" value="Gal_Oxidase_central_sf"/>
</dbReference>
<evidence type="ECO:0000256" key="1">
    <source>
        <dbReference type="ARBA" id="ARBA00022729"/>
    </source>
</evidence>
<dbReference type="InterPro" id="IPR013783">
    <property type="entry name" value="Ig-like_fold"/>
</dbReference>
<dbReference type="Gene3D" id="2.60.40.10">
    <property type="entry name" value="Immunoglobulins"/>
    <property type="match status" value="1"/>
</dbReference>
<dbReference type="SUPFAM" id="SSF81296">
    <property type="entry name" value="E set domains"/>
    <property type="match status" value="1"/>
</dbReference>
<name>A0A165P9N2_EXIGL</name>
<evidence type="ECO:0000259" key="4">
    <source>
        <dbReference type="Pfam" id="PF07250"/>
    </source>
</evidence>
<dbReference type="Pfam" id="PF09118">
    <property type="entry name" value="GO-like_E_set"/>
    <property type="match status" value="1"/>
</dbReference>
<dbReference type="InterPro" id="IPR015202">
    <property type="entry name" value="GO-like_E_set"/>
</dbReference>
<keyword evidence="7" id="KW-1185">Reference proteome</keyword>
<evidence type="ECO:0000256" key="2">
    <source>
        <dbReference type="SAM" id="MobiDB-lite"/>
    </source>
</evidence>
<keyword evidence="3" id="KW-0812">Transmembrane</keyword>
<dbReference type="Gene3D" id="2.130.10.80">
    <property type="entry name" value="Galactose oxidase/kelch, beta-propeller"/>
    <property type="match status" value="1"/>
</dbReference>
<keyword evidence="1" id="KW-0732">Signal</keyword>
<dbReference type="InterPro" id="IPR014756">
    <property type="entry name" value="Ig_E-set"/>
</dbReference>
<feature type="domain" description="Galactose oxidase-like Early set" evidence="5">
    <location>
        <begin position="474"/>
        <end position="575"/>
    </location>
</feature>
<feature type="domain" description="Glyoxal oxidase N-terminal" evidence="4">
    <location>
        <begin position="100"/>
        <end position="457"/>
    </location>
</feature>
<dbReference type="CDD" id="cd02851">
    <property type="entry name" value="E_set_GO_C"/>
    <property type="match status" value="1"/>
</dbReference>
<reference evidence="6 7" key="1">
    <citation type="journal article" date="2016" name="Mol. Biol. Evol.">
        <title>Comparative Genomics of Early-Diverging Mushroom-Forming Fungi Provides Insights into the Origins of Lignocellulose Decay Capabilities.</title>
        <authorList>
            <person name="Nagy L.G."/>
            <person name="Riley R."/>
            <person name="Tritt A."/>
            <person name="Adam C."/>
            <person name="Daum C."/>
            <person name="Floudas D."/>
            <person name="Sun H."/>
            <person name="Yadav J.S."/>
            <person name="Pangilinan J."/>
            <person name="Larsson K.H."/>
            <person name="Matsuura K."/>
            <person name="Barry K."/>
            <person name="Labutti K."/>
            <person name="Kuo R."/>
            <person name="Ohm R.A."/>
            <person name="Bhattacharya S.S."/>
            <person name="Shirouzu T."/>
            <person name="Yoshinaga Y."/>
            <person name="Martin F.M."/>
            <person name="Grigoriev I.V."/>
            <person name="Hibbett D.S."/>
        </authorList>
    </citation>
    <scope>NUCLEOTIDE SEQUENCE [LARGE SCALE GENOMIC DNA]</scope>
    <source>
        <strain evidence="6 7">HHB12029</strain>
    </source>
</reference>
<feature type="non-terminal residue" evidence="6">
    <location>
        <position position="1"/>
    </location>
</feature>
<dbReference type="PANTHER" id="PTHR32208">
    <property type="entry name" value="SECRETED PROTEIN-RELATED"/>
    <property type="match status" value="1"/>
</dbReference>
<evidence type="ECO:0000256" key="3">
    <source>
        <dbReference type="SAM" id="Phobius"/>
    </source>
</evidence>
<evidence type="ECO:0000313" key="6">
    <source>
        <dbReference type="EMBL" id="KZW01851.1"/>
    </source>
</evidence>
<dbReference type="InterPro" id="IPR011043">
    <property type="entry name" value="Gal_Oxase/kelch_b-propeller"/>
</dbReference>
<keyword evidence="3" id="KW-0472">Membrane</keyword>
<dbReference type="OrthoDB" id="2019572at2759"/>
<dbReference type="InterPro" id="IPR009880">
    <property type="entry name" value="Glyoxal_oxidase_N"/>
</dbReference>
<proteinExistence type="predicted"/>
<feature type="compositionally biased region" description="Low complexity" evidence="2">
    <location>
        <begin position="751"/>
        <end position="762"/>
    </location>
</feature>
<dbReference type="AlphaFoldDB" id="A0A165P9N2"/>
<dbReference type="InParanoid" id="A0A165P9N2"/>
<feature type="compositionally biased region" description="Pro residues" evidence="2">
    <location>
        <begin position="740"/>
        <end position="750"/>
    </location>
</feature>
<dbReference type="STRING" id="1314781.A0A165P9N2"/>
<protein>
    <submittedName>
        <fullName evidence="6">DUF1929-domain-containing protein</fullName>
    </submittedName>
</protein>
<feature type="transmembrane region" description="Helical" evidence="3">
    <location>
        <begin position="622"/>
        <end position="645"/>
    </location>
</feature>
<accession>A0A165P9N2</accession>
<feature type="compositionally biased region" description="Low complexity" evidence="2">
    <location>
        <begin position="722"/>
        <end position="739"/>
    </location>
</feature>
<dbReference type="Pfam" id="PF07250">
    <property type="entry name" value="Glyoxal_oxid_N"/>
    <property type="match status" value="1"/>
</dbReference>
<evidence type="ECO:0000313" key="7">
    <source>
        <dbReference type="Proteomes" id="UP000077266"/>
    </source>
</evidence>
<evidence type="ECO:0000259" key="5">
    <source>
        <dbReference type="Pfam" id="PF09118"/>
    </source>
</evidence>
<feature type="compositionally biased region" description="Gly residues" evidence="2">
    <location>
        <begin position="763"/>
        <end position="774"/>
    </location>
</feature>
<organism evidence="6 7">
    <name type="scientific">Exidia glandulosa HHB12029</name>
    <dbReference type="NCBI Taxonomy" id="1314781"/>
    <lineage>
        <taxon>Eukaryota</taxon>
        <taxon>Fungi</taxon>
        <taxon>Dikarya</taxon>
        <taxon>Basidiomycota</taxon>
        <taxon>Agaricomycotina</taxon>
        <taxon>Agaricomycetes</taxon>
        <taxon>Auriculariales</taxon>
        <taxon>Exidiaceae</taxon>
        <taxon>Exidia</taxon>
    </lineage>
</organism>
<dbReference type="EMBL" id="KV425891">
    <property type="protein sequence ID" value="KZW01851.1"/>
    <property type="molecule type" value="Genomic_DNA"/>
</dbReference>
<dbReference type="Proteomes" id="UP000077266">
    <property type="component" value="Unassembled WGS sequence"/>
</dbReference>
<keyword evidence="3" id="KW-1133">Transmembrane helix</keyword>
<feature type="region of interest" description="Disordered" evidence="2">
    <location>
        <begin position="683"/>
        <end position="774"/>
    </location>
</feature>